<proteinExistence type="predicted"/>
<dbReference type="EMBL" id="PGCJ01000363">
    <property type="protein sequence ID" value="PLW30875.1"/>
    <property type="molecule type" value="Genomic_DNA"/>
</dbReference>
<dbReference type="Proteomes" id="UP000235388">
    <property type="component" value="Unassembled WGS sequence"/>
</dbReference>
<evidence type="ECO:0000313" key="3">
    <source>
        <dbReference type="Proteomes" id="UP000235388"/>
    </source>
</evidence>
<accession>A0A2N5TZD4</accession>
<protein>
    <submittedName>
        <fullName evidence="2">Uncharacterized protein</fullName>
    </submittedName>
</protein>
<sequence>MAHYVGYFHSPYKMLCRSDEKKCVTVSTSSLRFRFQLDFDYYSPDEKKCVTKIKKREIRQKRRGIQNCSTASMDRSNTAGQAVLLDPPCSAGDRTGRTVPPKLVPAGRKGLSDRLA</sequence>
<evidence type="ECO:0000313" key="2">
    <source>
        <dbReference type="EMBL" id="PLW30875.1"/>
    </source>
</evidence>
<name>A0A2N5TZD4_9BASI</name>
<dbReference type="AlphaFoldDB" id="A0A2N5TZD4"/>
<comment type="caution">
    <text evidence="2">The sequence shown here is derived from an EMBL/GenBank/DDBJ whole genome shotgun (WGS) entry which is preliminary data.</text>
</comment>
<organism evidence="2 3">
    <name type="scientific">Puccinia coronata f. sp. avenae</name>
    <dbReference type="NCBI Taxonomy" id="200324"/>
    <lineage>
        <taxon>Eukaryota</taxon>
        <taxon>Fungi</taxon>
        <taxon>Dikarya</taxon>
        <taxon>Basidiomycota</taxon>
        <taxon>Pucciniomycotina</taxon>
        <taxon>Pucciniomycetes</taxon>
        <taxon>Pucciniales</taxon>
        <taxon>Pucciniaceae</taxon>
        <taxon>Puccinia</taxon>
    </lineage>
</organism>
<keyword evidence="3" id="KW-1185">Reference proteome</keyword>
<feature type="region of interest" description="Disordered" evidence="1">
    <location>
        <begin position="84"/>
        <end position="116"/>
    </location>
</feature>
<reference evidence="2 3" key="1">
    <citation type="submission" date="2017-11" db="EMBL/GenBank/DDBJ databases">
        <title>De novo assembly and phasing of dikaryotic genomes from two isolates of Puccinia coronata f. sp. avenae, the causal agent of oat crown rust.</title>
        <authorList>
            <person name="Miller M.E."/>
            <person name="Zhang Y."/>
            <person name="Omidvar V."/>
            <person name="Sperschneider J."/>
            <person name="Schwessinger B."/>
            <person name="Raley C."/>
            <person name="Palmer J.M."/>
            <person name="Garnica D."/>
            <person name="Upadhyaya N."/>
            <person name="Rathjen J."/>
            <person name="Taylor J.M."/>
            <person name="Park R.F."/>
            <person name="Dodds P.N."/>
            <person name="Hirsch C.D."/>
            <person name="Kianian S.F."/>
            <person name="Figueroa M."/>
        </authorList>
    </citation>
    <scope>NUCLEOTIDE SEQUENCE [LARGE SCALE GENOMIC DNA]</scope>
    <source>
        <strain evidence="2">12NC29</strain>
    </source>
</reference>
<gene>
    <name evidence="2" type="ORF">PCANC_20103</name>
</gene>
<evidence type="ECO:0000256" key="1">
    <source>
        <dbReference type="SAM" id="MobiDB-lite"/>
    </source>
</evidence>